<dbReference type="PROSITE" id="PS00622">
    <property type="entry name" value="HTH_LUXR_1"/>
    <property type="match status" value="1"/>
</dbReference>
<reference evidence="5 6" key="1">
    <citation type="submission" date="2022-06" db="EMBL/GenBank/DDBJ databases">
        <title>Paraconexibacter antarcticus.</title>
        <authorList>
            <person name="Kim C.S."/>
        </authorList>
    </citation>
    <scope>NUCLEOTIDE SEQUENCE [LARGE SCALE GENOMIC DNA]</scope>
    <source>
        <strain evidence="5 6">02-257</strain>
    </source>
</reference>
<keyword evidence="3" id="KW-0804">Transcription</keyword>
<dbReference type="InterPro" id="IPR016032">
    <property type="entry name" value="Sig_transdc_resp-reg_C-effctor"/>
</dbReference>
<dbReference type="Pfam" id="PF01590">
    <property type="entry name" value="GAF"/>
    <property type="match status" value="1"/>
</dbReference>
<gene>
    <name evidence="5" type="ORF">NBH00_08150</name>
</gene>
<accession>A0ABY5DYY6</accession>
<dbReference type="PRINTS" id="PR00038">
    <property type="entry name" value="HTHLUXR"/>
</dbReference>
<dbReference type="CDD" id="cd06170">
    <property type="entry name" value="LuxR_C_like"/>
    <property type="match status" value="1"/>
</dbReference>
<dbReference type="InterPro" id="IPR029016">
    <property type="entry name" value="GAF-like_dom_sf"/>
</dbReference>
<dbReference type="PANTHER" id="PTHR44688">
    <property type="entry name" value="DNA-BINDING TRANSCRIPTIONAL ACTIVATOR DEVR_DOSR"/>
    <property type="match status" value="1"/>
</dbReference>
<dbReference type="EMBL" id="CP098502">
    <property type="protein sequence ID" value="UTI66164.1"/>
    <property type="molecule type" value="Genomic_DNA"/>
</dbReference>
<dbReference type="Proteomes" id="UP001056035">
    <property type="component" value="Chromosome"/>
</dbReference>
<dbReference type="Pfam" id="PF00196">
    <property type="entry name" value="GerE"/>
    <property type="match status" value="1"/>
</dbReference>
<dbReference type="Gene3D" id="3.30.450.40">
    <property type="match status" value="1"/>
</dbReference>
<dbReference type="PANTHER" id="PTHR44688:SF16">
    <property type="entry name" value="DNA-BINDING TRANSCRIPTIONAL ACTIVATOR DEVR_DOSR"/>
    <property type="match status" value="1"/>
</dbReference>
<keyword evidence="2" id="KW-0238">DNA-binding</keyword>
<evidence type="ECO:0000256" key="2">
    <source>
        <dbReference type="ARBA" id="ARBA00023125"/>
    </source>
</evidence>
<evidence type="ECO:0000313" key="5">
    <source>
        <dbReference type="EMBL" id="UTI66164.1"/>
    </source>
</evidence>
<dbReference type="SMART" id="SM00065">
    <property type="entry name" value="GAF"/>
    <property type="match status" value="1"/>
</dbReference>
<evidence type="ECO:0000256" key="3">
    <source>
        <dbReference type="ARBA" id="ARBA00023163"/>
    </source>
</evidence>
<dbReference type="Gene3D" id="1.10.10.10">
    <property type="entry name" value="Winged helix-like DNA-binding domain superfamily/Winged helix DNA-binding domain"/>
    <property type="match status" value="1"/>
</dbReference>
<dbReference type="SUPFAM" id="SSF55781">
    <property type="entry name" value="GAF domain-like"/>
    <property type="match status" value="1"/>
</dbReference>
<evidence type="ECO:0000313" key="6">
    <source>
        <dbReference type="Proteomes" id="UP001056035"/>
    </source>
</evidence>
<keyword evidence="6" id="KW-1185">Reference proteome</keyword>
<evidence type="ECO:0000259" key="4">
    <source>
        <dbReference type="PROSITE" id="PS50043"/>
    </source>
</evidence>
<protein>
    <submittedName>
        <fullName evidence="5">LuxR C-terminal-related transcriptional regulator</fullName>
    </submittedName>
</protein>
<name>A0ABY5DYY6_9ACTN</name>
<feature type="domain" description="HTH luxR-type" evidence="4">
    <location>
        <begin position="237"/>
        <end position="303"/>
    </location>
</feature>
<organism evidence="5 6">
    <name type="scientific">Paraconexibacter antarcticus</name>
    <dbReference type="NCBI Taxonomy" id="2949664"/>
    <lineage>
        <taxon>Bacteria</taxon>
        <taxon>Bacillati</taxon>
        <taxon>Actinomycetota</taxon>
        <taxon>Thermoleophilia</taxon>
        <taxon>Solirubrobacterales</taxon>
        <taxon>Paraconexibacteraceae</taxon>
        <taxon>Paraconexibacter</taxon>
    </lineage>
</organism>
<dbReference type="SMART" id="SM00421">
    <property type="entry name" value="HTH_LUXR"/>
    <property type="match status" value="1"/>
</dbReference>
<dbReference type="InterPro" id="IPR036388">
    <property type="entry name" value="WH-like_DNA-bd_sf"/>
</dbReference>
<evidence type="ECO:0000256" key="1">
    <source>
        <dbReference type="ARBA" id="ARBA00023015"/>
    </source>
</evidence>
<dbReference type="InterPro" id="IPR003018">
    <property type="entry name" value="GAF"/>
</dbReference>
<dbReference type="RefSeq" id="WP_254572839.1">
    <property type="nucleotide sequence ID" value="NZ_CP098502.1"/>
</dbReference>
<proteinExistence type="predicted"/>
<dbReference type="SUPFAM" id="SSF46894">
    <property type="entry name" value="C-terminal effector domain of the bipartite response regulators"/>
    <property type="match status" value="1"/>
</dbReference>
<keyword evidence="1" id="KW-0805">Transcription regulation</keyword>
<dbReference type="PROSITE" id="PS50043">
    <property type="entry name" value="HTH_LUXR_2"/>
    <property type="match status" value="1"/>
</dbReference>
<sequence>MAAGIAPVERGDEAAPGPSWLMGVRRALAELEPVDDRARLLDRAPRALCENTLFERAIVTLVEDSSLVFVTMHMDDEVQGKLIRDLWRAEPPALGHLLIESEVVRRRRAILVQDALAHERTHRPLGRVTRTTSYVAAPLTFNGEVAGMIHADRPVTGAAVGALEREALWVFCQGLSLACERTDLLRQLNDQREEVRRHLLALGAVLSNHELPQRLGHRLADASDMELAAAGVVLAPESRIAALLTNRELEVLQLMAEGATNAEIARQLVITEGTVKSHVKHVLRKLRAGNRVAAVSRYLKIIGTEQRAN</sequence>
<dbReference type="InterPro" id="IPR000792">
    <property type="entry name" value="Tscrpt_reg_LuxR_C"/>
</dbReference>